<evidence type="ECO:0000313" key="7">
    <source>
        <dbReference type="EMBL" id="MBA5628588.1"/>
    </source>
</evidence>
<dbReference type="PANTHER" id="PTHR47566">
    <property type="match status" value="1"/>
</dbReference>
<keyword evidence="3" id="KW-0677">Repeat</keyword>
<keyword evidence="8" id="KW-1185">Reference proteome</keyword>
<gene>
    <name evidence="7" type="ORF">HU137_02245</name>
</gene>
<dbReference type="SUPFAM" id="SSF52058">
    <property type="entry name" value="L domain-like"/>
    <property type="match status" value="1"/>
</dbReference>
<evidence type="ECO:0000256" key="3">
    <source>
        <dbReference type="ARBA" id="ARBA00022737"/>
    </source>
</evidence>
<sequence>MKKIYSLLFLLFFLTLQAQIVNIPDPNFKAKLLEASPSNNIAKDVNGNNITIDVNGDNEIQVNEALNVYYLDVSFTFSITNIEGINSFSNLVFLDFSEQNISEVDLSNLINLRILNCTENDLSSINLFALTNLEHFESVNNHLSSVVFSNSGTLNYLDLSSNSFQHINFANLHNLEYLDLSSNFFDSLDLSNLSNLKHLDLFNNGLSSVDLSNLNVLEYLNCESNDLTNIDLGDLHNLKYFNCNFNNLNSIVVTNLIELETLVCGSNNLSELDLIENVNLKTLGCDYNNISGLDLTENINLNFLSCSNNNISDLDLTNNVNLNLLYCDSNNISNLDLSSCLLGQDLSFFENPIQNLNIKNGNNAVSLYNIQNAIPENCYICIDDADKEGFDLSQLPEGVVISTYCSYPPGGVNNTILGYVKYDLNIDGTCDISIENIKLNISDGTETGHTLANNEGEYTFYVPEGNFTLTPEIIENPDYFIISPANASLNFPLLDGSTQTQNFCISPNGNHPDVEILFSPLEPARPGFEASYRLVYRNKGNQTVSGTINLEYDDDKLDFLNSTVTPDNQSSGLLNYNFSNLNPFEIRTIELSFEVNAPTDNPPVNIGDILSFTAQINTGNDENPDDNSFELNQEVVGSFDPNDITCLQGESVAPEMIGEELHYRIRFENTGNFPAERIVVAMPINPEDYEVSSFQLLNTSHEVQARVVDNTAEFFFEEIDLGPNEEGDILFSIKSLESLQIGDSVMSYADIYFDYNYPITTNEAVTTFEIMNTEEVELNTVSIFPNPATTQFNISSEYKINSVEIYDVAGRLIQVSKLNSNQSSQNISQLPKGMYILKIQTEKGLVSYKLIKK</sequence>
<dbReference type="InterPro" id="IPR052574">
    <property type="entry name" value="CDIRP"/>
</dbReference>
<evidence type="ECO:0000256" key="4">
    <source>
        <dbReference type="SAM" id="SignalP"/>
    </source>
</evidence>
<dbReference type="Proteomes" id="UP000552241">
    <property type="component" value="Unassembled WGS sequence"/>
</dbReference>
<evidence type="ECO:0000256" key="2">
    <source>
        <dbReference type="ARBA" id="ARBA00022729"/>
    </source>
</evidence>
<dbReference type="AlphaFoldDB" id="A0A838ZH49"/>
<dbReference type="EMBL" id="JACDZE010000001">
    <property type="protein sequence ID" value="MBA5628588.1"/>
    <property type="molecule type" value="Genomic_DNA"/>
</dbReference>
<evidence type="ECO:0000259" key="6">
    <source>
        <dbReference type="Pfam" id="PF24595"/>
    </source>
</evidence>
<evidence type="ECO:0000259" key="5">
    <source>
        <dbReference type="Pfam" id="PF18962"/>
    </source>
</evidence>
<feature type="domain" description="Secretion system C-terminal sorting" evidence="5">
    <location>
        <begin position="783"/>
        <end position="851"/>
    </location>
</feature>
<comment type="caution">
    <text evidence="7">The sequence shown here is derived from an EMBL/GenBank/DDBJ whole genome shotgun (WGS) entry which is preliminary data.</text>
</comment>
<dbReference type="GO" id="GO:0035591">
    <property type="term" value="F:signaling adaptor activity"/>
    <property type="evidence" value="ECO:0007669"/>
    <property type="project" value="TreeGrafter"/>
</dbReference>
<dbReference type="InterPro" id="IPR001611">
    <property type="entry name" value="Leu-rich_rpt"/>
</dbReference>
<protein>
    <submittedName>
        <fullName evidence="7">T9SS type A sorting domain-containing protein</fullName>
    </submittedName>
</protein>
<dbReference type="SUPFAM" id="SSF52075">
    <property type="entry name" value="Outer arm dynein light chain 1"/>
    <property type="match status" value="1"/>
</dbReference>
<dbReference type="Pfam" id="PF18962">
    <property type="entry name" value="Por_Secre_tail"/>
    <property type="match status" value="1"/>
</dbReference>
<feature type="domain" description="DUF7619" evidence="6">
    <location>
        <begin position="640"/>
        <end position="767"/>
    </location>
</feature>
<dbReference type="PANTHER" id="PTHR47566:SF1">
    <property type="entry name" value="PROTEIN NUD1"/>
    <property type="match status" value="1"/>
</dbReference>
<organism evidence="7 8">
    <name type="scientific">Moheibacter lacus</name>
    <dbReference type="NCBI Taxonomy" id="2745851"/>
    <lineage>
        <taxon>Bacteria</taxon>
        <taxon>Pseudomonadati</taxon>
        <taxon>Bacteroidota</taxon>
        <taxon>Flavobacteriia</taxon>
        <taxon>Flavobacteriales</taxon>
        <taxon>Weeksellaceae</taxon>
        <taxon>Moheibacter</taxon>
    </lineage>
</organism>
<dbReference type="PROSITE" id="PS51450">
    <property type="entry name" value="LRR"/>
    <property type="match status" value="2"/>
</dbReference>
<dbReference type="NCBIfam" id="TIGR04183">
    <property type="entry name" value="Por_Secre_tail"/>
    <property type="match status" value="1"/>
</dbReference>
<dbReference type="InterPro" id="IPR026444">
    <property type="entry name" value="Secre_tail"/>
</dbReference>
<keyword evidence="1" id="KW-0433">Leucine-rich repeat</keyword>
<evidence type="ECO:0000256" key="1">
    <source>
        <dbReference type="ARBA" id="ARBA00022614"/>
    </source>
</evidence>
<reference evidence="7 8" key="1">
    <citation type="submission" date="2020-07" db="EMBL/GenBank/DDBJ databases">
        <title>Moheibacter lacus sp. nov., a member of the family Flavobacteriaceae isolated from freshwater lake sediment.</title>
        <authorList>
            <person name="Liu Y."/>
        </authorList>
    </citation>
    <scope>NUCLEOTIDE SEQUENCE [LARGE SCALE GENOMIC DNA]</scope>
    <source>
        <strain evidence="7 8">BDHS18</strain>
    </source>
</reference>
<accession>A0A838ZH49</accession>
<evidence type="ECO:0000313" key="8">
    <source>
        <dbReference type="Proteomes" id="UP000552241"/>
    </source>
</evidence>
<dbReference type="Gene3D" id="3.80.10.10">
    <property type="entry name" value="Ribonuclease Inhibitor"/>
    <property type="match status" value="2"/>
</dbReference>
<name>A0A838ZH49_9FLAO</name>
<dbReference type="InterPro" id="IPR032675">
    <property type="entry name" value="LRR_dom_sf"/>
</dbReference>
<dbReference type="RefSeq" id="WP_182042180.1">
    <property type="nucleotide sequence ID" value="NZ_JACDZE010000001.1"/>
</dbReference>
<feature type="chain" id="PRO_5032396278" evidence="4">
    <location>
        <begin position="19"/>
        <end position="853"/>
    </location>
</feature>
<dbReference type="Pfam" id="PF24595">
    <property type="entry name" value="DUF7619"/>
    <property type="match status" value="1"/>
</dbReference>
<dbReference type="InterPro" id="IPR055353">
    <property type="entry name" value="DUF7619"/>
</dbReference>
<feature type="signal peptide" evidence="4">
    <location>
        <begin position="1"/>
        <end position="18"/>
    </location>
</feature>
<keyword evidence="2 4" id="KW-0732">Signal</keyword>
<proteinExistence type="predicted"/>